<dbReference type="Pfam" id="PF13469">
    <property type="entry name" value="Sulfotransfer_3"/>
    <property type="match status" value="1"/>
</dbReference>
<gene>
    <name evidence="3" type="ORF">JD844_000693</name>
</gene>
<reference evidence="3 4" key="1">
    <citation type="journal article" date="2022" name="Gigascience">
        <title>A chromosome-level genome assembly and annotation of the desert horned lizard, Phrynosoma platyrhinos, provides insight into chromosomal rearrangements among reptiles.</title>
        <authorList>
            <person name="Koochekian N."/>
            <person name="Ascanio A."/>
            <person name="Farleigh K."/>
            <person name="Card D.C."/>
            <person name="Schield D.R."/>
            <person name="Castoe T.A."/>
            <person name="Jezkova T."/>
        </authorList>
    </citation>
    <scope>NUCLEOTIDE SEQUENCE [LARGE SCALE GENOMIC DNA]</scope>
    <source>
        <strain evidence="3">NK-2021</strain>
    </source>
</reference>
<sequence>MSRLPELWAESGGGPEGRRRRRRLFSAGALLGLGLLGALTYLAPLLAAFRSHGFWLKRSSYAEQPSVRFRHEALMVALLGGGGGGGGGFLGWSSFPACNRLLGARLRVPLLSAAEEDRDRDGLADVLRLRLELPLRPREEVVGLQLLLTFSYRLQASEGAKEGGREAPSRMSTFEMQSMAFVQAASPAPASRLLITGDLRLLQRQPLGHAGTDATYNVSVINGTSPFAQDYDLMNIVAAYQERNGQCPFLRWLPFACVLRDPQNRSHIVFGQPWATASGPLVFALQSQRLRFASTPLAVCLVVQTGFLLFLYTHRGGFLSRSGEKPAGAHVLIISSWRSGSSFVGQLFSQHPDVFYLMEPAWHVWTAMHQNSARVLHMAVRDLIRSVFKCDMSVFDAYIPWKRNLSALFQWAVSRALCTSPACEYFQRTEITSESACRTLCGRYPFSKVEEACKTYSHVVLKEVRFFDLRVLYPLLTDPSLNLRIIHLVRDPRAVVKSREQSAKALFRDNGIVLSTNGTEVEDSQYKVLQEICRSHVQIYETATLKPPSFLKDRYLMVRFEDLVRDPVGQIAAMYKFTDLQLTTKLENWIYNITHGQGPGRKKEAFQITSRDAMDNLPGFPPETIAMLLSRFLRPWRKSCSVCGTLGCLRGADLSSSAALERNLVSRSKGMPLKPVLQQMLQRRWVGRLGGQGGLPPPEKSQPPDGTHSSGSRCHDFFMEPAPQPSWWHLNVCCEATLASCAYCQEGFVKSNINRTAEQSERQQSHQWHVQRAFEEEPCLSYSLSMMSGGALDSPGRTTLASSAGLRLGGRGRPERHP</sequence>
<evidence type="ECO:0000256" key="1">
    <source>
        <dbReference type="SAM" id="MobiDB-lite"/>
    </source>
</evidence>
<dbReference type="Pfam" id="PF10149">
    <property type="entry name" value="TM231"/>
    <property type="match status" value="1"/>
</dbReference>
<feature type="transmembrane region" description="Helical" evidence="2">
    <location>
        <begin position="292"/>
        <end position="312"/>
    </location>
</feature>
<dbReference type="SUPFAM" id="SSF52540">
    <property type="entry name" value="P-loop containing nucleoside triphosphate hydrolases"/>
    <property type="match status" value="1"/>
</dbReference>
<keyword evidence="2" id="KW-0472">Membrane</keyword>
<dbReference type="Proteomes" id="UP000826234">
    <property type="component" value="Unassembled WGS sequence"/>
</dbReference>
<proteinExistence type="predicted"/>
<dbReference type="EMBL" id="JAIPUX010003776">
    <property type="protein sequence ID" value="KAH0619747.1"/>
    <property type="molecule type" value="Genomic_DNA"/>
</dbReference>
<dbReference type="PANTHER" id="PTHR10704:SF4">
    <property type="entry name" value="CARBOHYDRATE SULFOTRANSFERASE 6"/>
    <property type="match status" value="1"/>
</dbReference>
<keyword evidence="2" id="KW-0812">Transmembrane</keyword>
<protein>
    <recommendedName>
        <fullName evidence="5">Sulfotransferase</fullName>
    </recommendedName>
</protein>
<organism evidence="3 4">
    <name type="scientific">Phrynosoma platyrhinos</name>
    <name type="common">Desert horned lizard</name>
    <dbReference type="NCBI Taxonomy" id="52577"/>
    <lineage>
        <taxon>Eukaryota</taxon>
        <taxon>Metazoa</taxon>
        <taxon>Chordata</taxon>
        <taxon>Craniata</taxon>
        <taxon>Vertebrata</taxon>
        <taxon>Euteleostomi</taxon>
        <taxon>Lepidosauria</taxon>
        <taxon>Squamata</taxon>
        <taxon>Bifurcata</taxon>
        <taxon>Unidentata</taxon>
        <taxon>Episquamata</taxon>
        <taxon>Toxicofera</taxon>
        <taxon>Iguania</taxon>
        <taxon>Phrynosomatidae</taxon>
        <taxon>Phrynosomatinae</taxon>
        <taxon>Phrynosoma</taxon>
    </lineage>
</organism>
<feature type="region of interest" description="Disordered" evidence="1">
    <location>
        <begin position="688"/>
        <end position="715"/>
    </location>
</feature>
<name>A0ABQ7SQY2_PHRPL</name>
<dbReference type="InterPro" id="IPR051135">
    <property type="entry name" value="Gal/GlcNAc/GalNAc_ST"/>
</dbReference>
<dbReference type="InterPro" id="IPR027417">
    <property type="entry name" value="P-loop_NTPase"/>
</dbReference>
<feature type="region of interest" description="Disordered" evidence="1">
    <location>
        <begin position="792"/>
        <end position="818"/>
    </location>
</feature>
<dbReference type="Gene3D" id="3.40.50.300">
    <property type="entry name" value="P-loop containing nucleotide triphosphate hydrolases"/>
    <property type="match status" value="1"/>
</dbReference>
<evidence type="ECO:0000256" key="2">
    <source>
        <dbReference type="SAM" id="Phobius"/>
    </source>
</evidence>
<feature type="transmembrane region" description="Helical" evidence="2">
    <location>
        <begin position="24"/>
        <end position="49"/>
    </location>
</feature>
<accession>A0ABQ7SQY2</accession>
<feature type="transmembrane region" description="Helical" evidence="2">
    <location>
        <begin position="73"/>
        <end position="95"/>
    </location>
</feature>
<evidence type="ECO:0008006" key="5">
    <source>
        <dbReference type="Google" id="ProtNLM"/>
    </source>
</evidence>
<keyword evidence="2" id="KW-1133">Transmembrane helix</keyword>
<comment type="caution">
    <text evidence="3">The sequence shown here is derived from an EMBL/GenBank/DDBJ whole genome shotgun (WGS) entry which is preliminary data.</text>
</comment>
<dbReference type="PANTHER" id="PTHR10704">
    <property type="entry name" value="CARBOHYDRATE SULFOTRANSFERASE"/>
    <property type="match status" value="1"/>
</dbReference>
<evidence type="ECO:0000313" key="3">
    <source>
        <dbReference type="EMBL" id="KAH0619747.1"/>
    </source>
</evidence>
<keyword evidence="4" id="KW-1185">Reference proteome</keyword>
<evidence type="ECO:0000313" key="4">
    <source>
        <dbReference type="Proteomes" id="UP000826234"/>
    </source>
</evidence>
<dbReference type="InterPro" id="IPR019306">
    <property type="entry name" value="TMEM231"/>
</dbReference>